<accession>A0A8T3DWZ5</accession>
<dbReference type="InterPro" id="IPR002471">
    <property type="entry name" value="Pept_S9_AS"/>
</dbReference>
<dbReference type="Gene3D" id="3.40.50.1820">
    <property type="entry name" value="alpha/beta hydrolase"/>
    <property type="match status" value="1"/>
</dbReference>
<dbReference type="PANTHER" id="PTHR11731">
    <property type="entry name" value="PROTEASE FAMILY S9B,C DIPEPTIDYL-PEPTIDASE IV-RELATED"/>
    <property type="match status" value="1"/>
</dbReference>
<keyword evidence="3" id="KW-0645">Protease</keyword>
<dbReference type="EMBL" id="JAERUA010000005">
    <property type="protein sequence ID" value="KAI1899198.1"/>
    <property type="molecule type" value="Genomic_DNA"/>
</dbReference>
<dbReference type="GO" id="GO:0008239">
    <property type="term" value="F:dipeptidyl-peptidase activity"/>
    <property type="evidence" value="ECO:0007669"/>
    <property type="project" value="TreeGrafter"/>
</dbReference>
<feature type="transmembrane region" description="Helical" evidence="6">
    <location>
        <begin position="7"/>
        <end position="30"/>
    </location>
</feature>
<dbReference type="Proteomes" id="UP000829720">
    <property type="component" value="Unassembled WGS sequence"/>
</dbReference>
<keyword evidence="6" id="KW-1133">Transmembrane helix</keyword>
<dbReference type="GO" id="GO:0031258">
    <property type="term" value="C:lamellipodium membrane"/>
    <property type="evidence" value="ECO:0007669"/>
    <property type="project" value="UniProtKB-SubCell"/>
</dbReference>
<proteinExistence type="predicted"/>
<keyword evidence="6" id="KW-0472">Membrane</keyword>
<evidence type="ECO:0000256" key="2">
    <source>
        <dbReference type="ARBA" id="ARBA00004485"/>
    </source>
</evidence>
<dbReference type="Pfam" id="PF00326">
    <property type="entry name" value="Peptidase_S9"/>
    <property type="match status" value="1"/>
</dbReference>
<evidence type="ECO:0000256" key="3">
    <source>
        <dbReference type="ARBA" id="ARBA00022670"/>
    </source>
</evidence>
<dbReference type="InterPro" id="IPR050278">
    <property type="entry name" value="Serine_Prot_S9B/DPPIV"/>
</dbReference>
<dbReference type="OrthoDB" id="16520at2759"/>
<keyword evidence="11" id="KW-1185">Reference proteome</keyword>
<gene>
    <name evidence="10" type="ORF">AGOR_G00059300</name>
</gene>
<organism evidence="10 11">
    <name type="scientific">Albula goreensis</name>
    <dbReference type="NCBI Taxonomy" id="1534307"/>
    <lineage>
        <taxon>Eukaryota</taxon>
        <taxon>Metazoa</taxon>
        <taxon>Chordata</taxon>
        <taxon>Craniata</taxon>
        <taxon>Vertebrata</taxon>
        <taxon>Euteleostomi</taxon>
        <taxon>Actinopterygii</taxon>
        <taxon>Neopterygii</taxon>
        <taxon>Teleostei</taxon>
        <taxon>Albuliformes</taxon>
        <taxon>Albulidae</taxon>
        <taxon>Albula</taxon>
    </lineage>
</organism>
<keyword evidence="5" id="KW-0325">Glycoprotein</keyword>
<keyword evidence="4" id="KW-0378">Hydrolase</keyword>
<dbReference type="SUPFAM" id="SSF53474">
    <property type="entry name" value="alpha/beta-Hydrolases"/>
    <property type="match status" value="1"/>
</dbReference>
<evidence type="ECO:0000256" key="4">
    <source>
        <dbReference type="ARBA" id="ARBA00022801"/>
    </source>
</evidence>
<reference evidence="10" key="1">
    <citation type="submission" date="2021-01" db="EMBL/GenBank/DDBJ databases">
        <authorList>
            <person name="Zahm M."/>
            <person name="Roques C."/>
            <person name="Cabau C."/>
            <person name="Klopp C."/>
            <person name="Donnadieu C."/>
            <person name="Jouanno E."/>
            <person name="Lampietro C."/>
            <person name="Louis A."/>
            <person name="Herpin A."/>
            <person name="Echchiki A."/>
            <person name="Berthelot C."/>
            <person name="Parey E."/>
            <person name="Roest-Crollius H."/>
            <person name="Braasch I."/>
            <person name="Postlethwait J."/>
            <person name="Bobe J."/>
            <person name="Montfort J."/>
            <person name="Bouchez O."/>
            <person name="Begum T."/>
            <person name="Mejri S."/>
            <person name="Adams A."/>
            <person name="Chen W.-J."/>
            <person name="Guiguen Y."/>
        </authorList>
    </citation>
    <scope>NUCLEOTIDE SEQUENCE</scope>
    <source>
        <tissue evidence="10">Blood</tissue>
    </source>
</reference>
<dbReference type="FunFam" id="3.40.50.1820:FF:000003">
    <property type="entry name" value="Dipeptidyl peptidase 4"/>
    <property type="match status" value="1"/>
</dbReference>
<dbReference type="GO" id="GO:0004252">
    <property type="term" value="F:serine-type endopeptidase activity"/>
    <property type="evidence" value="ECO:0007669"/>
    <property type="project" value="InterPro"/>
</dbReference>
<dbReference type="PROSITE" id="PS00708">
    <property type="entry name" value="PRO_ENDOPEP_SER"/>
    <property type="match status" value="1"/>
</dbReference>
<keyword evidence="6" id="KW-0812">Transmembrane</keyword>
<dbReference type="Pfam" id="PF00930">
    <property type="entry name" value="DPPIV_N"/>
    <property type="match status" value="1"/>
</dbReference>
<dbReference type="AlphaFoldDB" id="A0A8T3DWZ5"/>
<feature type="domain" description="Dipeptidylpeptidase IV N-terminal" evidence="8">
    <location>
        <begin position="105"/>
        <end position="464"/>
    </location>
</feature>
<evidence type="ECO:0000256" key="1">
    <source>
        <dbReference type="ARBA" id="ARBA00004341"/>
    </source>
</evidence>
<feature type="domain" description="Dipeptidyl peptidase 4 low complexity region" evidence="9">
    <location>
        <begin position="36"/>
        <end position="56"/>
    </location>
</feature>
<dbReference type="InterPro" id="IPR029058">
    <property type="entry name" value="AB_hydrolase_fold"/>
</dbReference>
<feature type="domain" description="Peptidase S9 prolyl oligopeptidase catalytic" evidence="7">
    <location>
        <begin position="550"/>
        <end position="750"/>
    </location>
</feature>
<evidence type="ECO:0000313" key="11">
    <source>
        <dbReference type="Proteomes" id="UP000829720"/>
    </source>
</evidence>
<evidence type="ECO:0000313" key="10">
    <source>
        <dbReference type="EMBL" id="KAI1899198.1"/>
    </source>
</evidence>
<evidence type="ECO:0000259" key="8">
    <source>
        <dbReference type="Pfam" id="PF00930"/>
    </source>
</evidence>
<comment type="subcellular location">
    <subcellularLocation>
        <location evidence="1">Cell projection</location>
        <location evidence="1">Invadopodium membrane</location>
        <topology evidence="1">Single-pass type II membrane protein</topology>
    </subcellularLocation>
    <subcellularLocation>
        <location evidence="2">Cell projection</location>
        <location evidence="2">Lamellipodium membrane</location>
        <topology evidence="2">Single-pass type II membrane protein</topology>
    </subcellularLocation>
</comment>
<name>A0A8T3DWZ5_9TELE</name>
<evidence type="ECO:0000259" key="9">
    <source>
        <dbReference type="Pfam" id="PF18811"/>
    </source>
</evidence>
<dbReference type="InterPro" id="IPR002469">
    <property type="entry name" value="Peptidase_S9B_N"/>
</dbReference>
<dbReference type="Gene3D" id="2.140.10.30">
    <property type="entry name" value="Dipeptidylpeptidase IV, N-terminal domain"/>
    <property type="match status" value="1"/>
</dbReference>
<dbReference type="InterPro" id="IPR040522">
    <property type="entry name" value="DPPIV_rep"/>
</dbReference>
<evidence type="ECO:0000256" key="6">
    <source>
        <dbReference type="SAM" id="Phobius"/>
    </source>
</evidence>
<dbReference type="Pfam" id="PF18811">
    <property type="entry name" value="DPPIV_rep"/>
    <property type="match status" value="1"/>
</dbReference>
<sequence length="752" mass="85963">MLKHFGRVLLGVVGAAVVITLIAVPTVIYLNGKGDDSRRTFTLQDYFNDTIRYRTYNLLWISDNEYLHKTREGSIFLHNVETRNSTEFLAKKTFAQVDATDYLLSADRKYVCFESNYTKQWRHSFTASYSIYDVENMSFVTPSYIPQKVPYITWAPTGNKMAFVWNYNIYLKPNATAEAIQVTTNGEENKILNGVPDWAYEEEMFASNYAMWWSPSGSSLAYIEFNDTLVNTIEYSWYGDGQYPKTVVIPYPKAGSTNPVAKLFVVDTTNISKITQVVVPASVGASDHYLSSVTWVTDDRIAVQWQTRKQNRVLLQIYDFDGNQWNENISHEESSKTGWVGHYSPLRPVFAADKLSFYKVMSDSSGYKHIHYVNSGVATPITSGEWEVIYISKLTKDAIYYVSNEYGWPGKRDLYKIRISEGGVHSAPLCLSCNLQGDRCQYNSAYFSTDASYYRMDCYGPGLPLYTLRENRDSGTSEIDVLQDNKDLELILKEFHMPTIRRGTIRIDGQDLWYQMMLPPDFDESKKYPLLIDVYAGPCSQKVDYRFRLNWGSYLSSTEKTIVASFDGRGSGYQGDKILHAIYQRLGTYEVEDQISAVRKFIDMGFIDKERIAIWGWSYGGYVTSMALGAGTGLFKCGIAVAPVAKWEYYDSFYTERYMSRPSENAESYKNSTVTSRVKNFKSVDYLLVHGTADDNVHFQQAAQISKALVEEEVDFEAMWYTDKDHGLGGSAFHHVFTHMSHFLQKCLTKTK</sequence>
<comment type="caution">
    <text evidence="10">The sequence shown here is derived from an EMBL/GenBank/DDBJ whole genome shotgun (WGS) entry which is preliminary data.</text>
</comment>
<dbReference type="PANTHER" id="PTHR11731:SF204">
    <property type="entry name" value="DIPEPTIDYL PEPTIDASE 4"/>
    <property type="match status" value="1"/>
</dbReference>
<evidence type="ECO:0000256" key="5">
    <source>
        <dbReference type="ARBA" id="ARBA00023180"/>
    </source>
</evidence>
<protein>
    <submittedName>
        <fullName evidence="10">Uncharacterized protein</fullName>
    </submittedName>
</protein>
<dbReference type="SUPFAM" id="SSF82171">
    <property type="entry name" value="DPP6 N-terminal domain-like"/>
    <property type="match status" value="1"/>
</dbReference>
<evidence type="ECO:0000259" key="7">
    <source>
        <dbReference type="Pfam" id="PF00326"/>
    </source>
</evidence>
<dbReference type="GO" id="GO:0006508">
    <property type="term" value="P:proteolysis"/>
    <property type="evidence" value="ECO:0007669"/>
    <property type="project" value="UniProtKB-KW"/>
</dbReference>
<dbReference type="InterPro" id="IPR001375">
    <property type="entry name" value="Peptidase_S9_cat"/>
</dbReference>